<evidence type="ECO:0000256" key="1">
    <source>
        <dbReference type="SAM" id="MobiDB-lite"/>
    </source>
</evidence>
<reference evidence="2 3" key="1">
    <citation type="submission" date="2023-02" db="EMBL/GenBank/DDBJ databases">
        <title>LHISI_Scaffold_Assembly.</title>
        <authorList>
            <person name="Stuart O.P."/>
            <person name="Cleave R."/>
            <person name="Magrath M.J.L."/>
            <person name="Mikheyev A.S."/>
        </authorList>
    </citation>
    <scope>NUCLEOTIDE SEQUENCE [LARGE SCALE GENOMIC DNA]</scope>
    <source>
        <strain evidence="2">Daus_M_001</strain>
        <tissue evidence="2">Leg muscle</tissue>
    </source>
</reference>
<proteinExistence type="predicted"/>
<organism evidence="2 3">
    <name type="scientific">Dryococelus australis</name>
    <dbReference type="NCBI Taxonomy" id="614101"/>
    <lineage>
        <taxon>Eukaryota</taxon>
        <taxon>Metazoa</taxon>
        <taxon>Ecdysozoa</taxon>
        <taxon>Arthropoda</taxon>
        <taxon>Hexapoda</taxon>
        <taxon>Insecta</taxon>
        <taxon>Pterygota</taxon>
        <taxon>Neoptera</taxon>
        <taxon>Polyneoptera</taxon>
        <taxon>Phasmatodea</taxon>
        <taxon>Verophasmatodea</taxon>
        <taxon>Anareolatae</taxon>
        <taxon>Phasmatidae</taxon>
        <taxon>Eurycanthinae</taxon>
        <taxon>Dryococelus</taxon>
    </lineage>
</organism>
<evidence type="ECO:0000313" key="2">
    <source>
        <dbReference type="EMBL" id="KAJ8895758.1"/>
    </source>
</evidence>
<dbReference type="EMBL" id="JARBHB010000001">
    <property type="protein sequence ID" value="KAJ8895758.1"/>
    <property type="molecule type" value="Genomic_DNA"/>
</dbReference>
<evidence type="ECO:0000313" key="3">
    <source>
        <dbReference type="Proteomes" id="UP001159363"/>
    </source>
</evidence>
<gene>
    <name evidence="2" type="ORF">PR048_001096</name>
</gene>
<protein>
    <submittedName>
        <fullName evidence="2">Uncharacterized protein</fullName>
    </submittedName>
</protein>
<keyword evidence="3" id="KW-1185">Reference proteome</keyword>
<name>A0ABQ9IGE0_9NEOP</name>
<accession>A0ABQ9IGE0</accession>
<feature type="region of interest" description="Disordered" evidence="1">
    <location>
        <begin position="544"/>
        <end position="575"/>
    </location>
</feature>
<sequence length="661" mass="73398">MDPRGAGREAAPGVITASTRRISVAHELGVDRRDPPTRTQHEAQSVRVYRSQTGFLYLLFPGKKVVVITKEKRTSESEYVVKSAASFTMKQKSAGEVQIFRWLQARELFKIVISLSGLTPGFIAHLPCPFKQPSEQRSLLPQPRHELRTACEANPPNFSKKCDPLLISAECSGLNIPHAHNFRCADSNITPWTLLRTTLFRLNGSTNAACFSSCVQLKSRVGAVVSCLSGICDSGITCIGLRHPSRFIDCCLTRTNTILTRHRPTPSFRTQAVKHGAWAVDTCCVITDISVCCVSLGRRCSWKAGRSGAAWNAVWGRGIRVTLGTGLYNLLRRCRGVPPPPPHFSVRGYLDDRHDQVTSAAEISTSSPLRCQRLVSELETHLRWPPGYAAELRAELQQKTFGATVSERLARSPPTKANRFQSPAGSPDFRKWESCRTMPLVGGFSRGSPFSPDSSFRRRSIFTSITLIGSQDLAKTALLGFGFWRTAGEGCNPCPTLQRHSSPTILQDVAGSHQAWPLYTDSWECRPEDGTSFAQVGVEQLRNEDRVGNWRTPRKKKPSPQSAATPADRPNSRNKISINPHVLQSEPLNAVAWKQRGPGYVPGESPSTRFLYDSTKHQQRFLEIRDEQVAGQPYSRHVRWAICQAKVLARELDVPVVRLKA</sequence>
<dbReference type="Proteomes" id="UP001159363">
    <property type="component" value="Chromosome 1"/>
</dbReference>
<comment type="caution">
    <text evidence="2">The sequence shown here is derived from an EMBL/GenBank/DDBJ whole genome shotgun (WGS) entry which is preliminary data.</text>
</comment>